<feature type="transmembrane region" description="Helical" evidence="1">
    <location>
        <begin position="219"/>
        <end position="242"/>
    </location>
</feature>
<sequence length="253" mass="28784">MQELEKAEKEIRLHQHQEDDWFHNKFLLIGVLVLGFAMNILTPYSNASNSSNTSIDRIRRKIFSSGTTCLMLAIACVISLLMDAHIRAHVSKATQAGLWIKHYVEKPIISQDEELCIDRNKGKDCLKGWETFLYKDGMHSDPSYRVTWHNSHALSWLIYIIYMALLFNVWKSKPYDRSVLFFGFVLVHVTLVGFAWMGHSFPSTLDNSINNLIPISTPVSSGTLAISAASLLIILNLFCLYWSSEASPRTDKT</sequence>
<feature type="transmembrane region" description="Helical" evidence="1">
    <location>
        <begin position="22"/>
        <end position="41"/>
    </location>
</feature>
<proteinExistence type="predicted"/>
<feature type="transmembrane region" description="Helical" evidence="1">
    <location>
        <begin position="153"/>
        <end position="170"/>
    </location>
</feature>
<keyword evidence="1" id="KW-0812">Transmembrane</keyword>
<feature type="transmembrane region" description="Helical" evidence="1">
    <location>
        <begin position="62"/>
        <end position="82"/>
    </location>
</feature>
<gene>
    <name evidence="2" type="ORF">BECKUNK1418G_GA0071005_102916</name>
    <name evidence="3" type="ORF">BECKUNK1418H_GA0071006_103616</name>
</gene>
<accession>A0A451AXD8</accession>
<feature type="transmembrane region" description="Helical" evidence="1">
    <location>
        <begin position="179"/>
        <end position="199"/>
    </location>
</feature>
<keyword evidence="1" id="KW-1133">Transmembrane helix</keyword>
<name>A0A451AXD8_9GAMM</name>
<protein>
    <submittedName>
        <fullName evidence="3">Uncharacterized protein</fullName>
    </submittedName>
</protein>
<evidence type="ECO:0000313" key="3">
    <source>
        <dbReference type="EMBL" id="VFK70715.1"/>
    </source>
</evidence>
<evidence type="ECO:0000313" key="2">
    <source>
        <dbReference type="EMBL" id="VFK63084.1"/>
    </source>
</evidence>
<dbReference type="EMBL" id="CAADFZ010000029">
    <property type="protein sequence ID" value="VFK63084.1"/>
    <property type="molecule type" value="Genomic_DNA"/>
</dbReference>
<dbReference type="AlphaFoldDB" id="A0A451AXD8"/>
<evidence type="ECO:0000256" key="1">
    <source>
        <dbReference type="SAM" id="Phobius"/>
    </source>
</evidence>
<reference evidence="3" key="1">
    <citation type="submission" date="2019-02" db="EMBL/GenBank/DDBJ databases">
        <authorList>
            <person name="Gruber-Vodicka R. H."/>
            <person name="Seah K. B. B."/>
        </authorList>
    </citation>
    <scope>NUCLEOTIDE SEQUENCE</scope>
    <source>
        <strain evidence="3">BECK_BY19</strain>
        <strain evidence="2">BECK_BY8</strain>
    </source>
</reference>
<organism evidence="3">
    <name type="scientific">Candidatus Kentrum sp. UNK</name>
    <dbReference type="NCBI Taxonomy" id="2126344"/>
    <lineage>
        <taxon>Bacteria</taxon>
        <taxon>Pseudomonadati</taxon>
        <taxon>Pseudomonadota</taxon>
        <taxon>Gammaproteobacteria</taxon>
        <taxon>Candidatus Kentrum</taxon>
    </lineage>
</organism>
<dbReference type="EMBL" id="CAADGD010000036">
    <property type="protein sequence ID" value="VFK70715.1"/>
    <property type="molecule type" value="Genomic_DNA"/>
</dbReference>
<keyword evidence="1" id="KW-0472">Membrane</keyword>